<name>A0A1G2HQ88_9BACT</name>
<evidence type="ECO:0008006" key="5">
    <source>
        <dbReference type="Google" id="ProtNLM"/>
    </source>
</evidence>
<proteinExistence type="predicted"/>
<feature type="signal peptide" evidence="2">
    <location>
        <begin position="1"/>
        <end position="19"/>
    </location>
</feature>
<evidence type="ECO:0000313" key="4">
    <source>
        <dbReference type="Proteomes" id="UP000176855"/>
    </source>
</evidence>
<sequence length="506" mass="57050">MKKRLYLFLLLVILPSVLAVEDEIFSDTVRSGTITAETLTFDINVADTAVYIRYNNQATLIPAGECKIRDNLRFCIGSIAFVYRNSTTWENVYETTLDIYLEQLLEMNKTLEKTTLLIDEQTPGKIVLRNTGSVIAKDIVLQDSYGDGFALSDVEQCDIVGDMIEWRGTMDPNARVICTFTVTALKPQTYTSKTRLSYFDGIMQNNITGELKLKVQNNSLKITPKFNASELEIGDALNITFKVENIQAADLEVKSLVFTFPFDILEMTSPNSDVKKAGNKISWAGTLEKNDPFNITVQIRATRSGNFPIHIEQRYLEGQFIRDSSADVVVPVICHCPIIEVADMNDEQIRISLFNPSRTQTYENLRIDSDSNIPNIVIPAINEILPRESILLVNTPLAQSEVQRYINITATYESQFGQELLTSKFVKINHIEETEGEKISLEENETQENIVRDITEESPENLSIDVLSDETIPVPRKNTARSLLIGAAIVIVVVGQLFFVIRLLRR</sequence>
<dbReference type="PANTHER" id="PTHR35902">
    <property type="entry name" value="S-LAYER DOMAIN-LIKE PROTEIN-RELATED"/>
    <property type="match status" value="1"/>
</dbReference>
<feature type="transmembrane region" description="Helical" evidence="1">
    <location>
        <begin position="483"/>
        <end position="504"/>
    </location>
</feature>
<evidence type="ECO:0000256" key="1">
    <source>
        <dbReference type="SAM" id="Phobius"/>
    </source>
</evidence>
<comment type="caution">
    <text evidence="3">The sequence shown here is derived from an EMBL/GenBank/DDBJ whole genome shotgun (WGS) entry which is preliminary data.</text>
</comment>
<keyword evidence="1" id="KW-0812">Transmembrane</keyword>
<dbReference type="Proteomes" id="UP000176855">
    <property type="component" value="Unassembled WGS sequence"/>
</dbReference>
<gene>
    <name evidence="3" type="ORF">A2730_03905</name>
</gene>
<reference evidence="3 4" key="1">
    <citation type="journal article" date="2016" name="Nat. Commun.">
        <title>Thousands of microbial genomes shed light on interconnected biogeochemical processes in an aquifer system.</title>
        <authorList>
            <person name="Anantharaman K."/>
            <person name="Brown C.T."/>
            <person name="Hug L.A."/>
            <person name="Sharon I."/>
            <person name="Castelle C.J."/>
            <person name="Probst A.J."/>
            <person name="Thomas B.C."/>
            <person name="Singh A."/>
            <person name="Wilkins M.J."/>
            <person name="Karaoz U."/>
            <person name="Brodie E.L."/>
            <person name="Williams K.H."/>
            <person name="Hubbard S.S."/>
            <person name="Banfield J.F."/>
        </authorList>
    </citation>
    <scope>NUCLEOTIDE SEQUENCE [LARGE SCALE GENOMIC DNA]</scope>
</reference>
<dbReference type="EMBL" id="MHOO01000006">
    <property type="protein sequence ID" value="OGZ64391.1"/>
    <property type="molecule type" value="Genomic_DNA"/>
</dbReference>
<evidence type="ECO:0000256" key="2">
    <source>
        <dbReference type="SAM" id="SignalP"/>
    </source>
</evidence>
<keyword evidence="1" id="KW-0472">Membrane</keyword>
<dbReference type="STRING" id="1802202.A2730_03905"/>
<keyword evidence="2" id="KW-0732">Signal</keyword>
<organism evidence="3 4">
    <name type="scientific">Candidatus Staskawiczbacteria bacterium RIFCSPHIGHO2_01_FULL_39_25</name>
    <dbReference type="NCBI Taxonomy" id="1802202"/>
    <lineage>
        <taxon>Bacteria</taxon>
        <taxon>Candidatus Staskawicziibacteriota</taxon>
    </lineage>
</organism>
<dbReference type="PANTHER" id="PTHR35902:SF3">
    <property type="entry name" value="NPCBM-ASSOCIATED, NEW3 DOMAIN OF ALPHA-GALACTOSIDASE"/>
    <property type="match status" value="1"/>
</dbReference>
<keyword evidence="1" id="KW-1133">Transmembrane helix</keyword>
<accession>A0A1G2HQ88</accession>
<protein>
    <recommendedName>
        <fullName evidence="5">DUF11 domain-containing protein</fullName>
    </recommendedName>
</protein>
<evidence type="ECO:0000313" key="3">
    <source>
        <dbReference type="EMBL" id="OGZ64391.1"/>
    </source>
</evidence>
<dbReference type="AlphaFoldDB" id="A0A1G2HQ88"/>
<feature type="chain" id="PRO_5009583160" description="DUF11 domain-containing protein" evidence="2">
    <location>
        <begin position="20"/>
        <end position="506"/>
    </location>
</feature>